<dbReference type="InterPro" id="IPR032623">
    <property type="entry name" value="FecR_N"/>
</dbReference>
<dbReference type="Gene3D" id="3.55.50.30">
    <property type="match status" value="1"/>
</dbReference>
<dbReference type="PANTHER" id="PTHR30273:SF2">
    <property type="entry name" value="PROTEIN FECR"/>
    <property type="match status" value="1"/>
</dbReference>
<evidence type="ECO:0000313" key="5">
    <source>
        <dbReference type="Proteomes" id="UP000248918"/>
    </source>
</evidence>
<proteinExistence type="predicted"/>
<protein>
    <submittedName>
        <fullName evidence="4">FecR family protein</fullName>
    </submittedName>
</protein>
<feature type="domain" description="FecR N-terminal" evidence="3">
    <location>
        <begin position="14"/>
        <end position="45"/>
    </location>
</feature>
<accession>A0A329CX46</accession>
<evidence type="ECO:0000313" key="4">
    <source>
        <dbReference type="EMBL" id="RAS38968.1"/>
    </source>
</evidence>
<organism evidence="4 5">
    <name type="scientific">Paraburkholderia bryophila</name>
    <dbReference type="NCBI Taxonomy" id="420952"/>
    <lineage>
        <taxon>Bacteria</taxon>
        <taxon>Pseudomonadati</taxon>
        <taxon>Pseudomonadota</taxon>
        <taxon>Betaproteobacteria</taxon>
        <taxon>Burkholderiales</taxon>
        <taxon>Burkholderiaceae</taxon>
        <taxon>Paraburkholderia</taxon>
    </lineage>
</organism>
<dbReference type="EMBL" id="QLTK01000001">
    <property type="protein sequence ID" value="RAS38968.1"/>
    <property type="molecule type" value="Genomic_DNA"/>
</dbReference>
<gene>
    <name evidence="4" type="ORF">BX591_101298</name>
</gene>
<comment type="caution">
    <text evidence="4">The sequence shown here is derived from an EMBL/GenBank/DDBJ whole genome shotgun (WGS) entry which is preliminary data.</text>
</comment>
<keyword evidence="1" id="KW-0812">Transmembrane</keyword>
<dbReference type="Gene3D" id="2.60.120.1440">
    <property type="match status" value="1"/>
</dbReference>
<dbReference type="OrthoDB" id="1100567at2"/>
<dbReference type="InterPro" id="IPR012373">
    <property type="entry name" value="Ferrdict_sens_TM"/>
</dbReference>
<dbReference type="PIRSF" id="PIRSF018266">
    <property type="entry name" value="FecR"/>
    <property type="match status" value="1"/>
</dbReference>
<dbReference type="Pfam" id="PF04773">
    <property type="entry name" value="FecR"/>
    <property type="match status" value="1"/>
</dbReference>
<dbReference type="RefSeq" id="WP_111928974.1">
    <property type="nucleotide sequence ID" value="NZ_CADFFP010000004.1"/>
</dbReference>
<dbReference type="InterPro" id="IPR006860">
    <property type="entry name" value="FecR"/>
</dbReference>
<reference evidence="4 5" key="1">
    <citation type="submission" date="2018-06" db="EMBL/GenBank/DDBJ databases">
        <title>Genomic Encyclopedia of Type Strains, Phase III (KMG-III): the genomes of soil and plant-associated and newly described type strains.</title>
        <authorList>
            <person name="Whitman W."/>
        </authorList>
    </citation>
    <scope>NUCLEOTIDE SEQUENCE [LARGE SCALE GENOMIC DNA]</scope>
    <source>
        <strain evidence="4 5">LMG 23644</strain>
    </source>
</reference>
<feature type="transmembrane region" description="Helical" evidence="1">
    <location>
        <begin position="91"/>
        <end position="107"/>
    </location>
</feature>
<keyword evidence="1" id="KW-1133">Transmembrane helix</keyword>
<evidence type="ECO:0000259" key="3">
    <source>
        <dbReference type="Pfam" id="PF16220"/>
    </source>
</evidence>
<evidence type="ECO:0000256" key="1">
    <source>
        <dbReference type="SAM" id="Phobius"/>
    </source>
</evidence>
<dbReference type="GO" id="GO:0016989">
    <property type="term" value="F:sigma factor antagonist activity"/>
    <property type="evidence" value="ECO:0007669"/>
    <property type="project" value="TreeGrafter"/>
</dbReference>
<dbReference type="Proteomes" id="UP000248918">
    <property type="component" value="Unassembled WGS sequence"/>
</dbReference>
<dbReference type="AlphaFoldDB" id="A0A329CX46"/>
<evidence type="ECO:0000259" key="2">
    <source>
        <dbReference type="Pfam" id="PF04773"/>
    </source>
</evidence>
<name>A0A329CX46_9BURK</name>
<keyword evidence="1" id="KW-0472">Membrane</keyword>
<feature type="domain" description="FecR protein" evidence="2">
    <location>
        <begin position="123"/>
        <end position="220"/>
    </location>
</feature>
<sequence>MRKAEAVTADHALEEAQAWLVRLRSGSMSRAETESFQRWSAEHPQTAALLRDTWNLLRTAAAELADESPAAANDEWLAEARHDRKMRTGRRAFVGFAVAAGASWLALRPPMALWPSLTDLAADYRTGTGEQRSVVLSDRVVVEMNTQTRLDVLPVQAATRGIDLLAGEAEIDAKASTALGDALLRQVIVVAGKGRMQAVTARFNVRRGGGSVCVTCLSGSLALDHPGARLTLRANDQVVYDDRKVEPVSRVDPSGFVAWRRGVLVFNGVPLAEVVDEINRYRPGKIILRNPALGQNRMQAQFPITRLDDVIDLLGRLYGARITRLPGNLVLLS</sequence>
<dbReference type="PANTHER" id="PTHR30273">
    <property type="entry name" value="PERIPLASMIC SIGNAL SENSOR AND SIGMA FACTOR ACTIVATOR FECR-RELATED"/>
    <property type="match status" value="1"/>
</dbReference>
<dbReference type="Pfam" id="PF16220">
    <property type="entry name" value="DUF4880"/>
    <property type="match status" value="1"/>
</dbReference>